<feature type="transmembrane region" description="Helical" evidence="1">
    <location>
        <begin position="204"/>
        <end position="222"/>
    </location>
</feature>
<name>A0A401J3A7_SPHXE</name>
<dbReference type="RefSeq" id="WP_130752916.1">
    <property type="nucleotide sequence ID" value="NZ_BBQY01000014.1"/>
</dbReference>
<evidence type="ECO:0000313" key="3">
    <source>
        <dbReference type="EMBL" id="GBH31100.1"/>
    </source>
</evidence>
<evidence type="ECO:0000313" key="4">
    <source>
        <dbReference type="Proteomes" id="UP000290975"/>
    </source>
</evidence>
<feature type="transmembrane region" description="Helical" evidence="1">
    <location>
        <begin position="243"/>
        <end position="262"/>
    </location>
</feature>
<feature type="transmembrane region" description="Helical" evidence="1">
    <location>
        <begin position="75"/>
        <end position="99"/>
    </location>
</feature>
<dbReference type="InterPro" id="IPR008457">
    <property type="entry name" value="Cu-R_CopD_dom"/>
</dbReference>
<gene>
    <name evidence="3" type="ORF">MBESOW_P2361</name>
</gene>
<feature type="transmembrane region" description="Helical" evidence="1">
    <location>
        <begin position="106"/>
        <end position="123"/>
    </location>
</feature>
<dbReference type="Pfam" id="PF04314">
    <property type="entry name" value="PCuAC"/>
    <property type="match status" value="1"/>
</dbReference>
<dbReference type="InterPro" id="IPR036182">
    <property type="entry name" value="PCuAC_sf"/>
</dbReference>
<dbReference type="EMBL" id="BBQY01000014">
    <property type="protein sequence ID" value="GBH31100.1"/>
    <property type="molecule type" value="Genomic_DNA"/>
</dbReference>
<feature type="transmembrane region" description="Helical" evidence="1">
    <location>
        <begin position="42"/>
        <end position="63"/>
    </location>
</feature>
<feature type="transmembrane region" description="Helical" evidence="1">
    <location>
        <begin position="12"/>
        <end position="30"/>
    </location>
</feature>
<sequence>MLELVSAILKGLGYAAAFSGAGTVLARTTLRVGPHSIPGVSGVIRSAGVCLAICAVLMAAIYVARLGGDLDAAMIRAMVLSPLGAALGLQLGGGLLIAAAPARPSAFLGAVAILLAFGFIGHAPTRGLLAAVTVTMHVSAAAWWLGGLWLLVLAGRLPDGSFAPLLEAFSRQAIWLVALLVLAGLATAAMLLECRPDFARPYDQGLLAKAAITLALFALAATNRLVLAPRIARDHTAMGKLRWTIRAEICLFASIFAVTAWLTTWQSPHGVVHSDHELQVAGPITIIDPWAPAMPGGLGTGAGYMVIVNNQASDDRLLSASSPWAEHVSLHVSTMDGNISRMSDLDALPVPAHGQAEFAQGHNHLMFTGLYAPFVVGDVVPVMLQFERAGKVPVTLHVKPLGDGSTGSHTH</sequence>
<dbReference type="AlphaFoldDB" id="A0A401J3A7"/>
<proteinExistence type="predicted"/>
<comment type="caution">
    <text evidence="3">The sequence shown here is derived from an EMBL/GenBank/DDBJ whole genome shotgun (WGS) entry which is preliminary data.</text>
</comment>
<dbReference type="PANTHER" id="PTHR36302:SF1">
    <property type="entry name" value="COPPER CHAPERONE PCU(A)C"/>
    <property type="match status" value="1"/>
</dbReference>
<dbReference type="SUPFAM" id="SSF110087">
    <property type="entry name" value="DR1885-like metal-binding protein"/>
    <property type="match status" value="1"/>
</dbReference>
<feature type="transmembrane region" description="Helical" evidence="1">
    <location>
        <begin position="173"/>
        <end position="192"/>
    </location>
</feature>
<feature type="transmembrane region" description="Helical" evidence="1">
    <location>
        <begin position="129"/>
        <end position="152"/>
    </location>
</feature>
<feature type="domain" description="Copper resistance protein D" evidence="2">
    <location>
        <begin position="165"/>
        <end position="262"/>
    </location>
</feature>
<dbReference type="Pfam" id="PF05425">
    <property type="entry name" value="CopD"/>
    <property type="match status" value="1"/>
</dbReference>
<dbReference type="GO" id="GO:0016020">
    <property type="term" value="C:membrane"/>
    <property type="evidence" value="ECO:0007669"/>
    <property type="project" value="InterPro"/>
</dbReference>
<reference evidence="3 4" key="1">
    <citation type="submission" date="2014-12" db="EMBL/GenBank/DDBJ databases">
        <title>Whole genome sequencing of Sphingobium xenophagum OW59.</title>
        <authorList>
            <person name="Ohta Y."/>
            <person name="Nishi S."/>
            <person name="Hatada Y."/>
        </authorList>
    </citation>
    <scope>NUCLEOTIDE SEQUENCE [LARGE SCALE GENOMIC DNA]</scope>
    <source>
        <strain evidence="3 4">OW59</strain>
    </source>
</reference>
<dbReference type="InterPro" id="IPR058248">
    <property type="entry name" value="Lxx211020-like"/>
</dbReference>
<keyword evidence="4" id="KW-1185">Reference proteome</keyword>
<organism evidence="3 4">
    <name type="scientific">Sphingobium xenophagum</name>
    <dbReference type="NCBI Taxonomy" id="121428"/>
    <lineage>
        <taxon>Bacteria</taxon>
        <taxon>Pseudomonadati</taxon>
        <taxon>Pseudomonadota</taxon>
        <taxon>Alphaproteobacteria</taxon>
        <taxon>Sphingomonadales</taxon>
        <taxon>Sphingomonadaceae</taxon>
        <taxon>Sphingobium</taxon>
    </lineage>
</organism>
<protein>
    <submittedName>
        <fullName evidence="3">Copper transport protein</fullName>
    </submittedName>
</protein>
<dbReference type="PANTHER" id="PTHR36302">
    <property type="entry name" value="BLR7088 PROTEIN"/>
    <property type="match status" value="1"/>
</dbReference>
<dbReference type="InterPro" id="IPR007410">
    <property type="entry name" value="LpqE-like"/>
</dbReference>
<keyword evidence="1" id="KW-1133">Transmembrane helix</keyword>
<evidence type="ECO:0000256" key="1">
    <source>
        <dbReference type="SAM" id="Phobius"/>
    </source>
</evidence>
<dbReference type="Proteomes" id="UP000290975">
    <property type="component" value="Unassembled WGS sequence"/>
</dbReference>
<keyword evidence="1" id="KW-0472">Membrane</keyword>
<accession>A0A401J3A7</accession>
<dbReference type="Gene3D" id="2.60.40.1890">
    <property type="entry name" value="PCu(A)C copper chaperone"/>
    <property type="match status" value="1"/>
</dbReference>
<evidence type="ECO:0000259" key="2">
    <source>
        <dbReference type="Pfam" id="PF05425"/>
    </source>
</evidence>
<keyword evidence="1" id="KW-0812">Transmembrane</keyword>